<dbReference type="SMART" id="SM00353">
    <property type="entry name" value="HLH"/>
    <property type="match status" value="1"/>
</dbReference>
<dbReference type="InterPro" id="IPR036638">
    <property type="entry name" value="HLH_DNA-bd_sf"/>
</dbReference>
<evidence type="ECO:0000313" key="8">
    <source>
        <dbReference type="EMBL" id="KXN74383.1"/>
    </source>
</evidence>
<gene>
    <name evidence="8" type="ORF">CONCODRAFT_76898</name>
</gene>
<protein>
    <recommendedName>
        <fullName evidence="7">BHLH domain-containing protein</fullName>
    </recommendedName>
</protein>
<organism evidence="8 9">
    <name type="scientific">Conidiobolus coronatus (strain ATCC 28846 / CBS 209.66 / NRRL 28638)</name>
    <name type="common">Delacroixia coronata</name>
    <dbReference type="NCBI Taxonomy" id="796925"/>
    <lineage>
        <taxon>Eukaryota</taxon>
        <taxon>Fungi</taxon>
        <taxon>Fungi incertae sedis</taxon>
        <taxon>Zoopagomycota</taxon>
        <taxon>Entomophthoromycotina</taxon>
        <taxon>Entomophthoromycetes</taxon>
        <taxon>Entomophthorales</taxon>
        <taxon>Ancylistaceae</taxon>
        <taxon>Conidiobolus</taxon>
    </lineage>
</organism>
<name>A0A137PHA7_CONC2</name>
<dbReference type="AlphaFoldDB" id="A0A137PHA7"/>
<keyword evidence="3" id="KW-0238">DNA-binding</keyword>
<dbReference type="PANTHER" id="PTHR15741">
    <property type="entry name" value="BASIC HELIX-LOOP-HELIX ZIP TRANSCRIPTION FACTOR"/>
    <property type="match status" value="1"/>
</dbReference>
<dbReference type="InterPro" id="IPR011598">
    <property type="entry name" value="bHLH_dom"/>
</dbReference>
<keyword evidence="2" id="KW-0805">Transcription regulation</keyword>
<evidence type="ECO:0000256" key="2">
    <source>
        <dbReference type="ARBA" id="ARBA00023015"/>
    </source>
</evidence>
<dbReference type="InterPro" id="IPR052207">
    <property type="entry name" value="Max-like/E-box_TFs"/>
</dbReference>
<dbReference type="SUPFAM" id="SSF47459">
    <property type="entry name" value="HLH, helix-loop-helix DNA-binding domain"/>
    <property type="match status" value="1"/>
</dbReference>
<dbReference type="PANTHER" id="PTHR15741:SF27">
    <property type="entry name" value="TRANSCRIPTION FACTOR AP-4"/>
    <property type="match status" value="1"/>
</dbReference>
<keyword evidence="4" id="KW-0804">Transcription</keyword>
<evidence type="ECO:0000256" key="3">
    <source>
        <dbReference type="ARBA" id="ARBA00023125"/>
    </source>
</evidence>
<dbReference type="GO" id="GO:0000978">
    <property type="term" value="F:RNA polymerase II cis-regulatory region sequence-specific DNA binding"/>
    <property type="evidence" value="ECO:0007669"/>
    <property type="project" value="TreeGrafter"/>
</dbReference>
<evidence type="ECO:0000256" key="4">
    <source>
        <dbReference type="ARBA" id="ARBA00023163"/>
    </source>
</evidence>
<dbReference type="GO" id="GO:0046983">
    <property type="term" value="F:protein dimerization activity"/>
    <property type="evidence" value="ECO:0007669"/>
    <property type="project" value="InterPro"/>
</dbReference>
<dbReference type="GO" id="GO:0000981">
    <property type="term" value="F:DNA-binding transcription factor activity, RNA polymerase II-specific"/>
    <property type="evidence" value="ECO:0007669"/>
    <property type="project" value="TreeGrafter"/>
</dbReference>
<feature type="domain" description="BHLH" evidence="7">
    <location>
        <begin position="238"/>
        <end position="288"/>
    </location>
</feature>
<sequence>MSAATPGPTPDAMTFWNLMNQNLDFQNFLTLNEPLPPPPSDMQMLSSLFNNSESHLLSGFLNNVVDYDNSNTQYPPYFPPHTPLPPQSPSVFEPQITQNELDAFVEYYHRSNSIDSNSTLSQSDINMHSSSSASSYNQLNQMYPQVQQNNFHNMMSIPHSQPQHQQSFNMRNSIAIPVPIPVPVPVPVLQSSKPPVYTQMETKFIKKPTLKKSLKLKKEPSSPKKRGAPKKELLTAAQRRANHIASEQKRRGMIRKGFEDLSEIVPDIEENTSKAVILALTHQFIEKIEQQNKGLELIIKDLEAKTNGSIKNEY</sequence>
<proteinExistence type="predicted"/>
<evidence type="ECO:0000259" key="7">
    <source>
        <dbReference type="PROSITE" id="PS50888"/>
    </source>
</evidence>
<accession>A0A137PHA7</accession>
<dbReference type="Proteomes" id="UP000070444">
    <property type="component" value="Unassembled WGS sequence"/>
</dbReference>
<comment type="subcellular location">
    <subcellularLocation>
        <location evidence="1">Nucleus</location>
    </subcellularLocation>
</comment>
<evidence type="ECO:0000256" key="1">
    <source>
        <dbReference type="ARBA" id="ARBA00004123"/>
    </source>
</evidence>
<dbReference type="OrthoDB" id="5778525at2759"/>
<dbReference type="Gene3D" id="4.10.280.10">
    <property type="entry name" value="Helix-loop-helix DNA-binding domain"/>
    <property type="match status" value="1"/>
</dbReference>
<dbReference type="STRING" id="796925.A0A137PHA7"/>
<dbReference type="GO" id="GO:0005634">
    <property type="term" value="C:nucleus"/>
    <property type="evidence" value="ECO:0007669"/>
    <property type="project" value="UniProtKB-SubCell"/>
</dbReference>
<dbReference type="EMBL" id="KQ964424">
    <property type="protein sequence ID" value="KXN74383.1"/>
    <property type="molecule type" value="Genomic_DNA"/>
</dbReference>
<keyword evidence="9" id="KW-1185">Reference proteome</keyword>
<evidence type="ECO:0000256" key="5">
    <source>
        <dbReference type="ARBA" id="ARBA00023242"/>
    </source>
</evidence>
<dbReference type="Pfam" id="PF00010">
    <property type="entry name" value="HLH"/>
    <property type="match status" value="1"/>
</dbReference>
<evidence type="ECO:0000313" key="9">
    <source>
        <dbReference type="Proteomes" id="UP000070444"/>
    </source>
</evidence>
<reference evidence="8 9" key="1">
    <citation type="journal article" date="2015" name="Genome Biol. Evol.">
        <title>Phylogenomic analyses indicate that early fungi evolved digesting cell walls of algal ancestors of land plants.</title>
        <authorList>
            <person name="Chang Y."/>
            <person name="Wang S."/>
            <person name="Sekimoto S."/>
            <person name="Aerts A.L."/>
            <person name="Choi C."/>
            <person name="Clum A."/>
            <person name="LaButti K.M."/>
            <person name="Lindquist E.A."/>
            <person name="Yee Ngan C."/>
            <person name="Ohm R.A."/>
            <person name="Salamov A.A."/>
            <person name="Grigoriev I.V."/>
            <person name="Spatafora J.W."/>
            <person name="Berbee M.L."/>
        </authorList>
    </citation>
    <scope>NUCLEOTIDE SEQUENCE [LARGE SCALE GENOMIC DNA]</scope>
    <source>
        <strain evidence="8 9">NRRL 28638</strain>
    </source>
</reference>
<dbReference type="PROSITE" id="PS50888">
    <property type="entry name" value="BHLH"/>
    <property type="match status" value="1"/>
</dbReference>
<feature type="region of interest" description="Disordered" evidence="6">
    <location>
        <begin position="208"/>
        <end position="232"/>
    </location>
</feature>
<evidence type="ECO:0000256" key="6">
    <source>
        <dbReference type="SAM" id="MobiDB-lite"/>
    </source>
</evidence>
<keyword evidence="5" id="KW-0539">Nucleus</keyword>